<feature type="transmembrane region" description="Helical" evidence="1">
    <location>
        <begin position="139"/>
        <end position="158"/>
    </location>
</feature>
<feature type="transmembrane region" description="Helical" evidence="1">
    <location>
        <begin position="93"/>
        <end position="110"/>
    </location>
</feature>
<comment type="caution">
    <text evidence="3">The sequence shown here is derived from an EMBL/GenBank/DDBJ whole genome shotgun (WGS) entry which is preliminary data.</text>
</comment>
<dbReference type="SUPFAM" id="SSF55073">
    <property type="entry name" value="Nucleotide cyclase"/>
    <property type="match status" value="1"/>
</dbReference>
<dbReference type="InterPro" id="IPR000160">
    <property type="entry name" value="GGDEF_dom"/>
</dbReference>
<proteinExistence type="predicted"/>
<dbReference type="RefSeq" id="WP_203809235.1">
    <property type="nucleotide sequence ID" value="NZ_BAAAQE010000116.1"/>
</dbReference>
<dbReference type="SMART" id="SM00267">
    <property type="entry name" value="GGDEF"/>
    <property type="match status" value="1"/>
</dbReference>
<keyword evidence="1" id="KW-0472">Membrane</keyword>
<evidence type="ECO:0000259" key="2">
    <source>
        <dbReference type="PROSITE" id="PS50887"/>
    </source>
</evidence>
<dbReference type="PROSITE" id="PS50887">
    <property type="entry name" value="GGDEF"/>
    <property type="match status" value="1"/>
</dbReference>
<feature type="transmembrane region" description="Helical" evidence="1">
    <location>
        <begin position="21"/>
        <end position="39"/>
    </location>
</feature>
<dbReference type="InterPro" id="IPR050469">
    <property type="entry name" value="Diguanylate_Cyclase"/>
</dbReference>
<feature type="transmembrane region" description="Helical" evidence="1">
    <location>
        <begin position="45"/>
        <end position="61"/>
    </location>
</feature>
<dbReference type="InterPro" id="IPR043128">
    <property type="entry name" value="Rev_trsase/Diguanyl_cyclase"/>
</dbReference>
<name>A0ABQ3XSB6_9ACTN</name>
<evidence type="ECO:0000256" key="1">
    <source>
        <dbReference type="SAM" id="Phobius"/>
    </source>
</evidence>
<gene>
    <name evidence="3" type="ORF">Aco03nite_097570</name>
</gene>
<feature type="domain" description="GGDEF" evidence="2">
    <location>
        <begin position="207"/>
        <end position="339"/>
    </location>
</feature>
<evidence type="ECO:0000313" key="4">
    <source>
        <dbReference type="Proteomes" id="UP000612282"/>
    </source>
</evidence>
<protein>
    <recommendedName>
        <fullName evidence="2">GGDEF domain-containing protein</fullName>
    </recommendedName>
</protein>
<dbReference type="Gene3D" id="3.30.70.270">
    <property type="match status" value="1"/>
</dbReference>
<sequence length="344" mass="36974">MNDARAPRASAALVATAERRVALLSSATVPIYTVGAWLLTGPFRWWMALTAILLTVTGIALRRTPGDLERWASIVMCAVVNVVWGWLTPEIPLLSTAAMMTAIIYGTMMLPARQSRGMIVLLPLTALAGQMAAGVQGRLALQSVGVALTSIMLGFVLYRIRQAFGQRIDDDTRALAEANTRLENQSRTDGLTGLANRRRLDEKLDDAPGGVIMVDVDHFKSYNDHYGHLGGDDCLRSVAGAIAGAIGDRDVAARYGGEEFSVIVAGDDTVEVAERIRRAVWDLAEEHTAAPDGRVTVSVGLAVSRPGENRSGRELLGSADLSLYRAKRDGRNRVGPLVTDRLAA</sequence>
<dbReference type="NCBIfam" id="TIGR00254">
    <property type="entry name" value="GGDEF"/>
    <property type="match status" value="1"/>
</dbReference>
<keyword evidence="1" id="KW-1133">Transmembrane helix</keyword>
<dbReference type="PANTHER" id="PTHR45138">
    <property type="entry name" value="REGULATORY COMPONENTS OF SENSORY TRANSDUCTION SYSTEM"/>
    <property type="match status" value="1"/>
</dbReference>
<reference evidence="3 4" key="1">
    <citation type="submission" date="2021-01" db="EMBL/GenBank/DDBJ databases">
        <title>Whole genome shotgun sequence of Actinoplanes couchii NBRC 106145.</title>
        <authorList>
            <person name="Komaki H."/>
            <person name="Tamura T."/>
        </authorList>
    </citation>
    <scope>NUCLEOTIDE SEQUENCE [LARGE SCALE GENOMIC DNA]</scope>
    <source>
        <strain evidence="3 4">NBRC 106145</strain>
    </source>
</reference>
<dbReference type="CDD" id="cd01949">
    <property type="entry name" value="GGDEF"/>
    <property type="match status" value="1"/>
</dbReference>
<organism evidence="3 4">
    <name type="scientific">Actinoplanes couchii</name>
    <dbReference type="NCBI Taxonomy" id="403638"/>
    <lineage>
        <taxon>Bacteria</taxon>
        <taxon>Bacillati</taxon>
        <taxon>Actinomycetota</taxon>
        <taxon>Actinomycetes</taxon>
        <taxon>Micromonosporales</taxon>
        <taxon>Micromonosporaceae</taxon>
        <taxon>Actinoplanes</taxon>
    </lineage>
</organism>
<feature type="transmembrane region" description="Helical" evidence="1">
    <location>
        <begin position="117"/>
        <end position="133"/>
    </location>
</feature>
<keyword evidence="4" id="KW-1185">Reference proteome</keyword>
<evidence type="ECO:0000313" key="3">
    <source>
        <dbReference type="EMBL" id="GID61353.1"/>
    </source>
</evidence>
<dbReference type="EMBL" id="BOMG01000125">
    <property type="protein sequence ID" value="GID61353.1"/>
    <property type="molecule type" value="Genomic_DNA"/>
</dbReference>
<accession>A0ABQ3XSB6</accession>
<feature type="transmembrane region" description="Helical" evidence="1">
    <location>
        <begin position="68"/>
        <end position="87"/>
    </location>
</feature>
<dbReference type="Proteomes" id="UP000612282">
    <property type="component" value="Unassembled WGS sequence"/>
</dbReference>
<dbReference type="Pfam" id="PF00990">
    <property type="entry name" value="GGDEF"/>
    <property type="match status" value="1"/>
</dbReference>
<dbReference type="InterPro" id="IPR029787">
    <property type="entry name" value="Nucleotide_cyclase"/>
</dbReference>
<dbReference type="PANTHER" id="PTHR45138:SF9">
    <property type="entry name" value="DIGUANYLATE CYCLASE DGCM-RELATED"/>
    <property type="match status" value="1"/>
</dbReference>
<keyword evidence="1" id="KW-0812">Transmembrane</keyword>